<dbReference type="PROSITE" id="PS50082">
    <property type="entry name" value="WD_REPEATS_2"/>
    <property type="match status" value="2"/>
</dbReference>
<proteinExistence type="predicted"/>
<dbReference type="SUPFAM" id="SSF56112">
    <property type="entry name" value="Protein kinase-like (PK-like)"/>
    <property type="match status" value="1"/>
</dbReference>
<evidence type="ECO:0000256" key="9">
    <source>
        <dbReference type="ARBA" id="ARBA00022840"/>
    </source>
</evidence>
<dbReference type="SMART" id="SM00220">
    <property type="entry name" value="S_TKc"/>
    <property type="match status" value="1"/>
</dbReference>
<protein>
    <recommendedName>
        <fullName evidence="2">non-specific serine/threonine protein kinase</fullName>
        <ecNumber evidence="2">2.7.11.1</ecNumber>
    </recommendedName>
</protein>
<keyword evidence="5" id="KW-0808">Transferase</keyword>
<feature type="repeat" description="WD" evidence="10">
    <location>
        <begin position="1307"/>
        <end position="1341"/>
    </location>
</feature>
<dbReference type="PROSITE" id="PS50011">
    <property type="entry name" value="PROTEIN_KINASE_DOM"/>
    <property type="match status" value="1"/>
</dbReference>
<evidence type="ECO:0000256" key="10">
    <source>
        <dbReference type="PROSITE-ProRule" id="PRU00221"/>
    </source>
</evidence>
<feature type="repeat" description="WD" evidence="10">
    <location>
        <begin position="948"/>
        <end position="989"/>
    </location>
</feature>
<sequence length="1341" mass="152938">MGNVQNSSIVNQILPLDAYLLDVPELSFIKGLGTTRFMKTGLAQHRDGWIVFKLFVYDAQLMDIDNYIDLVKQLRRKSKELSNILPFTKVSTRERFVILHRPFRMFTLYERLSTRPFLLHVEKLWMTFQLLKVLGQLRISMICHGDIKSHNIVLSSSNWLELTDFAPFKPSFVPYDNPSSFTYFFDTSRRRTCYLAPERFKRAEDLAYCSKSISDITCISEGLTHEMDIFAMGCVLVELLTDGRYVAFNLSQAIDYTRFDEHVTKDYLDKLLTVCPPEFGNLLRTMLHREPEKRRKEFEKLAPCSSDLFPPLFESYLYNYFKDLIQMRDPDQIIIKLFVEYPNYKPKLEEDEHNCVVLIIGMITANIRACKCMSTKMDAIHLLKKLCDLTDAEVITDRIIPYLVYCLADIYPQVRGEAVYIITDILEGLNDIPQDESRLLVDYIFPRMKQLTEDKADYVKMALASCLGRLSTISLKFFDESVSKLTQEAKLISDQDRESRKEAVDSFARTERIALQEAVSRIFVNLSDSSNTVKQCLFDKANLNLLCSFFGCSKSVDADVLMHMIALLNDKYDWQLRAAFFKSCSTVAKHSEPIQNSTLIPFIQQGLKDTEEFVIYETLKSLYFLCDDNKLEKSVIVKIMREVCPFLVHPNKWLRIQVINLLSVLDASFPLADMYCKLMPLVKKYLRENLIRLNERSVVASCLVKPISRQIWDFVTSLDNIPEFIKELNDRRTLDKLGGGRASMFSAGSPSQDDKNVMNSMDLLIKKLTNLGLTDDVEEQLLSFKSVFNKWDQTKKRDPKMCKASSKIRLRDLNGVKPRIFDLEDGVHKLNSRSIGQLVYVGQGVVLTEDDDLQLDLQDKDRVGGSKVHLIEALDHKRTRYMEQKRVISTKLTTKVRDKNDAREIPVQKGHVLHNTPQTINAMAQAMHSVRADSPSGRRPELRLLANLHEHSKTVLKLAAHPHKDIFASCSSDNTVKLWSARQFHMQATPAIVSTETLNNGNGIRSIHFMRDSNAHLITGSSNCELSVYDTSQVRLLRCSVLDQEQEGQIVEVYGSDNLAFALTHHSSVHCFDLRTSKNVRDKITLESLYSKKARNSCGLITGFTVDPNYGHWMLLTASSSTTSNIVLWDLRFGGLEVASWSHPSQHATPFRSWPYVSSTDSQSYCSQVITNSAKDGELSVWELATKDRTEVFWPSPTQPFSYSTDLSTTAVVSCPQLDGIFTGDSEGSLRYWNSGGCPKSSNYLCGPYRKLIDAWMPSSKSNERKAPSRYEYSYIDMPNMNPRVQVENRVSGAYMESEFLSSTQVSECHRDAITDLVAVGSDQLVSSGQDGVIKVWKTVV</sequence>
<organism evidence="12 13">
    <name type="scientific">Bursaphelenchus xylophilus</name>
    <name type="common">Pinewood nematode worm</name>
    <name type="synonym">Aphelenchoides xylophilus</name>
    <dbReference type="NCBI Taxonomy" id="6326"/>
    <lineage>
        <taxon>Eukaryota</taxon>
        <taxon>Metazoa</taxon>
        <taxon>Ecdysozoa</taxon>
        <taxon>Nematoda</taxon>
        <taxon>Chromadorea</taxon>
        <taxon>Rhabditida</taxon>
        <taxon>Tylenchina</taxon>
        <taxon>Tylenchomorpha</taxon>
        <taxon>Aphelenchoidea</taxon>
        <taxon>Aphelenchoididae</taxon>
        <taxon>Bursaphelenchus</taxon>
    </lineage>
</organism>
<dbReference type="InterPro" id="IPR055231">
    <property type="entry name" value="2AA_helical"/>
</dbReference>
<keyword evidence="4 10" id="KW-0853">WD repeat</keyword>
<keyword evidence="8" id="KW-0418">Kinase</keyword>
<evidence type="ECO:0000256" key="3">
    <source>
        <dbReference type="ARBA" id="ARBA00022527"/>
    </source>
</evidence>
<accession>A0A1I7RQ61</accession>
<dbReference type="GO" id="GO:0004674">
    <property type="term" value="F:protein serine/threonine kinase activity"/>
    <property type="evidence" value="ECO:0007669"/>
    <property type="project" value="UniProtKB-KW"/>
</dbReference>
<evidence type="ECO:0000256" key="8">
    <source>
        <dbReference type="ARBA" id="ARBA00022777"/>
    </source>
</evidence>
<dbReference type="GO" id="GO:0005776">
    <property type="term" value="C:autophagosome"/>
    <property type="evidence" value="ECO:0007669"/>
    <property type="project" value="UniProtKB-SubCell"/>
</dbReference>
<evidence type="ECO:0000256" key="4">
    <source>
        <dbReference type="ARBA" id="ARBA00022574"/>
    </source>
</evidence>
<dbReference type="InterPro" id="IPR011009">
    <property type="entry name" value="Kinase-like_dom_sf"/>
</dbReference>
<dbReference type="Pfam" id="PF00400">
    <property type="entry name" value="WD40"/>
    <property type="match status" value="2"/>
</dbReference>
<dbReference type="PROSITE" id="PS50294">
    <property type="entry name" value="WD_REPEATS_REGION"/>
    <property type="match status" value="2"/>
</dbReference>
<evidence type="ECO:0000256" key="6">
    <source>
        <dbReference type="ARBA" id="ARBA00022737"/>
    </source>
</evidence>
<dbReference type="PROSITE" id="PS00108">
    <property type="entry name" value="PROTEIN_KINASE_ST"/>
    <property type="match status" value="1"/>
</dbReference>
<dbReference type="PANTHER" id="PTHR17583:SF0">
    <property type="entry name" value="PHOSPHOINOSITIDE 3-KINASE REGULATORY SUBUNIT 4"/>
    <property type="match status" value="1"/>
</dbReference>
<dbReference type="Pfam" id="PF22956">
    <property type="entry name" value="VPS15-like_hel"/>
    <property type="match status" value="1"/>
</dbReference>
<keyword evidence="7" id="KW-0547">Nucleotide-binding</keyword>
<dbReference type="GO" id="GO:0005770">
    <property type="term" value="C:late endosome"/>
    <property type="evidence" value="ECO:0007669"/>
    <property type="project" value="TreeGrafter"/>
</dbReference>
<name>A0A1I7RQ61_BURXY</name>
<dbReference type="InterPro" id="IPR045162">
    <property type="entry name" value="Vps15-like"/>
</dbReference>
<evidence type="ECO:0000313" key="13">
    <source>
        <dbReference type="WBParaSite" id="BXY_0285300.1"/>
    </source>
</evidence>
<dbReference type="GO" id="GO:0071561">
    <property type="term" value="C:nucleus-vacuole junction"/>
    <property type="evidence" value="ECO:0007669"/>
    <property type="project" value="TreeGrafter"/>
</dbReference>
<dbReference type="InterPro" id="IPR001680">
    <property type="entry name" value="WD40_rpt"/>
</dbReference>
<dbReference type="GO" id="GO:0034271">
    <property type="term" value="C:phosphatidylinositol 3-kinase complex, class III, type I"/>
    <property type="evidence" value="ECO:0007669"/>
    <property type="project" value="TreeGrafter"/>
</dbReference>
<comment type="subcellular location">
    <subcellularLocation>
        <location evidence="1">Cytoplasmic vesicle</location>
        <location evidence="1">Autophagosome</location>
    </subcellularLocation>
</comment>
<evidence type="ECO:0000256" key="2">
    <source>
        <dbReference type="ARBA" id="ARBA00012513"/>
    </source>
</evidence>
<dbReference type="GO" id="GO:0005524">
    <property type="term" value="F:ATP binding"/>
    <property type="evidence" value="ECO:0007669"/>
    <property type="project" value="UniProtKB-KW"/>
</dbReference>
<keyword evidence="9" id="KW-0067">ATP-binding</keyword>
<evidence type="ECO:0000256" key="5">
    <source>
        <dbReference type="ARBA" id="ARBA00022679"/>
    </source>
</evidence>
<dbReference type="InterPro" id="IPR000719">
    <property type="entry name" value="Prot_kinase_dom"/>
</dbReference>
<dbReference type="GO" id="GO:0006623">
    <property type="term" value="P:protein targeting to vacuole"/>
    <property type="evidence" value="ECO:0007669"/>
    <property type="project" value="TreeGrafter"/>
</dbReference>
<dbReference type="Gene3D" id="1.10.510.10">
    <property type="entry name" value="Transferase(Phosphotransferase) domain 1"/>
    <property type="match status" value="1"/>
</dbReference>
<dbReference type="InterPro" id="IPR015943">
    <property type="entry name" value="WD40/YVTN_repeat-like_dom_sf"/>
</dbReference>
<evidence type="ECO:0000256" key="1">
    <source>
        <dbReference type="ARBA" id="ARBA00004419"/>
    </source>
</evidence>
<dbReference type="GO" id="GO:0016236">
    <property type="term" value="P:macroautophagy"/>
    <property type="evidence" value="ECO:0007669"/>
    <property type="project" value="InterPro"/>
</dbReference>
<dbReference type="InterPro" id="IPR016024">
    <property type="entry name" value="ARM-type_fold"/>
</dbReference>
<keyword evidence="6" id="KW-0677">Repeat</keyword>
<reference evidence="13" key="1">
    <citation type="submission" date="2016-11" db="UniProtKB">
        <authorList>
            <consortium name="WormBaseParasite"/>
        </authorList>
    </citation>
    <scope>IDENTIFICATION</scope>
</reference>
<dbReference type="InterPro" id="IPR011989">
    <property type="entry name" value="ARM-like"/>
</dbReference>
<feature type="domain" description="Protein kinase" evidence="11">
    <location>
        <begin position="26"/>
        <end position="313"/>
    </location>
</feature>
<dbReference type="InterPro" id="IPR008271">
    <property type="entry name" value="Ser/Thr_kinase_AS"/>
</dbReference>
<keyword evidence="3" id="KW-0723">Serine/threonine-protein kinase</keyword>
<dbReference type="WBParaSite" id="BXY_0285300.1">
    <property type="protein sequence ID" value="BXY_0285300.1"/>
    <property type="gene ID" value="BXY_0285300"/>
</dbReference>
<dbReference type="SMART" id="SM00320">
    <property type="entry name" value="WD40"/>
    <property type="match status" value="5"/>
</dbReference>
<dbReference type="Pfam" id="PF00069">
    <property type="entry name" value="Pkinase"/>
    <property type="match status" value="1"/>
</dbReference>
<dbReference type="GO" id="GO:0045324">
    <property type="term" value="P:late endosome to vacuole transport"/>
    <property type="evidence" value="ECO:0007669"/>
    <property type="project" value="InterPro"/>
</dbReference>
<dbReference type="Proteomes" id="UP000095284">
    <property type="component" value="Unplaced"/>
</dbReference>
<evidence type="ECO:0000313" key="12">
    <source>
        <dbReference type="Proteomes" id="UP000095284"/>
    </source>
</evidence>
<dbReference type="Gene3D" id="2.130.10.10">
    <property type="entry name" value="YVTN repeat-like/Quinoprotein amine dehydrogenase"/>
    <property type="match status" value="2"/>
</dbReference>
<dbReference type="SUPFAM" id="SSF50978">
    <property type="entry name" value="WD40 repeat-like"/>
    <property type="match status" value="1"/>
</dbReference>
<dbReference type="GO" id="GO:0034272">
    <property type="term" value="C:phosphatidylinositol 3-kinase complex, class III, type II"/>
    <property type="evidence" value="ECO:0007669"/>
    <property type="project" value="TreeGrafter"/>
</dbReference>
<evidence type="ECO:0000259" key="11">
    <source>
        <dbReference type="PROSITE" id="PS50011"/>
    </source>
</evidence>
<dbReference type="InterPro" id="IPR036322">
    <property type="entry name" value="WD40_repeat_dom_sf"/>
</dbReference>
<dbReference type="Gene3D" id="1.25.10.10">
    <property type="entry name" value="Leucine-rich Repeat Variant"/>
    <property type="match status" value="2"/>
</dbReference>
<dbReference type="eggNOG" id="KOG1240">
    <property type="taxonomic scope" value="Eukaryota"/>
</dbReference>
<evidence type="ECO:0000256" key="7">
    <source>
        <dbReference type="ARBA" id="ARBA00022741"/>
    </source>
</evidence>
<dbReference type="PANTHER" id="PTHR17583">
    <property type="entry name" value="PHOSPHOINOSITIDE 3-KINASE REGULATORY SUBUNIT 4"/>
    <property type="match status" value="1"/>
</dbReference>
<dbReference type="EC" id="2.7.11.1" evidence="2"/>
<dbReference type="SUPFAM" id="SSF48371">
    <property type="entry name" value="ARM repeat"/>
    <property type="match status" value="1"/>
</dbReference>